<reference evidence="1 2" key="1">
    <citation type="submission" date="2023-01" db="EMBL/GenBank/DDBJ databases">
        <title>Analysis of 21 Apiospora genomes using comparative genomics revels a genus with tremendous synthesis potential of carbohydrate active enzymes and secondary metabolites.</title>
        <authorList>
            <person name="Sorensen T."/>
        </authorList>
    </citation>
    <scope>NUCLEOTIDE SEQUENCE [LARGE SCALE GENOMIC DNA]</scope>
    <source>
        <strain evidence="1 2">CBS 117206</strain>
    </source>
</reference>
<dbReference type="AlphaFoldDB" id="A0AAW0QEY0"/>
<protein>
    <submittedName>
        <fullName evidence="1">Uncharacterized protein</fullName>
    </submittedName>
</protein>
<dbReference type="Proteomes" id="UP001392437">
    <property type="component" value="Unassembled WGS sequence"/>
</dbReference>
<comment type="caution">
    <text evidence="1">The sequence shown here is derived from an EMBL/GenBank/DDBJ whole genome shotgun (WGS) entry which is preliminary data.</text>
</comment>
<sequence length="164" mass="18047">MPLRSMMGSGTFAFRGDDAQGEILMSRNFEEKGSVVVERIPEDSNVSSPDTTRIQKLRTLEQSNATILESLQEHPGSVWMILHQTAQEKYSSADKCDIDLSLLIKCEKGTIPQRIAKRSALFTLPGGSKTARLLRGQSAGYSGEGHILLLALWDVVGINEEGRQ</sequence>
<evidence type="ECO:0000313" key="2">
    <source>
        <dbReference type="Proteomes" id="UP001392437"/>
    </source>
</evidence>
<accession>A0AAW0QEY0</accession>
<gene>
    <name evidence="1" type="ORF">PG999_012506</name>
</gene>
<name>A0AAW0QEY0_9PEZI</name>
<proteinExistence type="predicted"/>
<dbReference type="EMBL" id="JAQQWP010000010">
    <property type="protein sequence ID" value="KAK8096562.1"/>
    <property type="molecule type" value="Genomic_DNA"/>
</dbReference>
<evidence type="ECO:0000313" key="1">
    <source>
        <dbReference type="EMBL" id="KAK8096562.1"/>
    </source>
</evidence>
<keyword evidence="2" id="KW-1185">Reference proteome</keyword>
<organism evidence="1 2">
    <name type="scientific">Apiospora kogelbergensis</name>
    <dbReference type="NCBI Taxonomy" id="1337665"/>
    <lineage>
        <taxon>Eukaryota</taxon>
        <taxon>Fungi</taxon>
        <taxon>Dikarya</taxon>
        <taxon>Ascomycota</taxon>
        <taxon>Pezizomycotina</taxon>
        <taxon>Sordariomycetes</taxon>
        <taxon>Xylariomycetidae</taxon>
        <taxon>Amphisphaeriales</taxon>
        <taxon>Apiosporaceae</taxon>
        <taxon>Apiospora</taxon>
    </lineage>
</organism>